<comment type="caution">
    <text evidence="2">The sequence shown here is derived from an EMBL/GenBank/DDBJ whole genome shotgun (WGS) entry which is preliminary data.</text>
</comment>
<dbReference type="RefSeq" id="WP_338437765.1">
    <property type="nucleotide sequence ID" value="NZ_JAUYVH010000012.1"/>
</dbReference>
<dbReference type="Proteomes" id="UP001225596">
    <property type="component" value="Unassembled WGS sequence"/>
</dbReference>
<evidence type="ECO:0000256" key="1">
    <source>
        <dbReference type="SAM" id="MobiDB-lite"/>
    </source>
</evidence>
<protein>
    <submittedName>
        <fullName evidence="2">Uncharacterized protein</fullName>
    </submittedName>
</protein>
<organism evidence="2 3">
    <name type="scientific">Keguizhuia sedimenti</name>
    <dbReference type="NCBI Taxonomy" id="3064264"/>
    <lineage>
        <taxon>Bacteria</taxon>
        <taxon>Pseudomonadati</taxon>
        <taxon>Pseudomonadota</taxon>
        <taxon>Betaproteobacteria</taxon>
        <taxon>Burkholderiales</taxon>
        <taxon>Oxalobacteraceae</taxon>
        <taxon>Keguizhuia</taxon>
    </lineage>
</organism>
<dbReference type="EMBL" id="JAUYVH010000012">
    <property type="protein sequence ID" value="MDQ9171813.1"/>
    <property type="molecule type" value="Genomic_DNA"/>
</dbReference>
<feature type="region of interest" description="Disordered" evidence="1">
    <location>
        <begin position="1"/>
        <end position="63"/>
    </location>
</feature>
<accession>A0ABU1BS17</accession>
<name>A0ABU1BS17_9BURK</name>
<reference evidence="2 3" key="1">
    <citation type="submission" date="2023-08" db="EMBL/GenBank/DDBJ databases">
        <title>Oxalobacteraceae gen .nov., isolated from river sludge outside the plant.</title>
        <authorList>
            <person name="Zhao S.Y."/>
        </authorList>
    </citation>
    <scope>NUCLEOTIDE SEQUENCE [LARGE SCALE GENOMIC DNA]</scope>
    <source>
        <strain evidence="2 3">R-40</strain>
    </source>
</reference>
<evidence type="ECO:0000313" key="3">
    <source>
        <dbReference type="Proteomes" id="UP001225596"/>
    </source>
</evidence>
<sequence length="63" mass="6761">MSQPKHLTQEADIGSGERSPGQQETDKMIEQVPPTVPAAPANNLNQPGRSERRNTNAQSGNPP</sequence>
<keyword evidence="3" id="KW-1185">Reference proteome</keyword>
<gene>
    <name evidence="2" type="ORF">Q8A64_15475</name>
</gene>
<proteinExistence type="predicted"/>
<evidence type="ECO:0000313" key="2">
    <source>
        <dbReference type="EMBL" id="MDQ9171813.1"/>
    </source>
</evidence>